<name>A0A2S9XAZ2_9BACT</name>
<sequence>MAGARRGPNEAGHEGGAGLGSSGARSEHSEAARERLATNPFYVLGLRPDCTRAEVERQGQKLIGMLELELSAALRYRSPLGEHPRSPQLVRAAMAELRDPNRRLLHELWASLDPDAGPDASPDSGPDAPTDEAGPPSELRPFPALAALGFGDWRRR</sequence>
<feature type="region of interest" description="Disordered" evidence="1">
    <location>
        <begin position="108"/>
        <end position="144"/>
    </location>
</feature>
<dbReference type="AlphaFoldDB" id="A0A2S9XAZ2"/>
<organism evidence="2 3">
    <name type="scientific">Enhygromyxa salina</name>
    <dbReference type="NCBI Taxonomy" id="215803"/>
    <lineage>
        <taxon>Bacteria</taxon>
        <taxon>Pseudomonadati</taxon>
        <taxon>Myxococcota</taxon>
        <taxon>Polyangia</taxon>
        <taxon>Nannocystales</taxon>
        <taxon>Nannocystaceae</taxon>
        <taxon>Enhygromyxa</taxon>
    </lineage>
</organism>
<dbReference type="RefSeq" id="WP_106396001.1">
    <property type="nucleotide sequence ID" value="NZ_PVNK01000306.1"/>
</dbReference>
<dbReference type="EMBL" id="PVNK01000306">
    <property type="protein sequence ID" value="PRP90019.1"/>
    <property type="molecule type" value="Genomic_DNA"/>
</dbReference>
<dbReference type="OrthoDB" id="5516917at2"/>
<proteinExistence type="predicted"/>
<evidence type="ECO:0008006" key="4">
    <source>
        <dbReference type="Google" id="ProtNLM"/>
    </source>
</evidence>
<dbReference type="Proteomes" id="UP000237968">
    <property type="component" value="Unassembled WGS sequence"/>
</dbReference>
<feature type="compositionally biased region" description="Low complexity" evidence="1">
    <location>
        <begin position="113"/>
        <end position="128"/>
    </location>
</feature>
<evidence type="ECO:0000256" key="1">
    <source>
        <dbReference type="SAM" id="MobiDB-lite"/>
    </source>
</evidence>
<accession>A0A2S9XAZ2</accession>
<evidence type="ECO:0000313" key="3">
    <source>
        <dbReference type="Proteomes" id="UP000237968"/>
    </source>
</evidence>
<evidence type="ECO:0000313" key="2">
    <source>
        <dbReference type="EMBL" id="PRP90019.1"/>
    </source>
</evidence>
<keyword evidence="3" id="KW-1185">Reference proteome</keyword>
<protein>
    <recommendedName>
        <fullName evidence="4">DnaJ domain protein</fullName>
    </recommendedName>
</protein>
<feature type="compositionally biased region" description="Basic and acidic residues" evidence="1">
    <location>
        <begin position="25"/>
        <end position="36"/>
    </location>
</feature>
<feature type="region of interest" description="Disordered" evidence="1">
    <location>
        <begin position="1"/>
        <end position="38"/>
    </location>
</feature>
<reference evidence="2 3" key="1">
    <citation type="submission" date="2018-03" db="EMBL/GenBank/DDBJ databases">
        <title>Draft Genome Sequences of the Obligatory Marine Myxobacteria Enhygromyxa salina SWB005.</title>
        <authorList>
            <person name="Poehlein A."/>
            <person name="Moghaddam J.A."/>
            <person name="Harms H."/>
            <person name="Alanjari M."/>
            <person name="Koenig G.M."/>
            <person name="Daniel R."/>
            <person name="Schaeberle T.F."/>
        </authorList>
    </citation>
    <scope>NUCLEOTIDE SEQUENCE [LARGE SCALE GENOMIC DNA]</scope>
    <source>
        <strain evidence="2 3">SWB005</strain>
    </source>
</reference>
<comment type="caution">
    <text evidence="2">The sequence shown here is derived from an EMBL/GenBank/DDBJ whole genome shotgun (WGS) entry which is preliminary data.</text>
</comment>
<gene>
    <name evidence="2" type="ORF">ENSA5_68790</name>
</gene>